<evidence type="ECO:0000256" key="1">
    <source>
        <dbReference type="SAM" id="MobiDB-lite"/>
    </source>
</evidence>
<evidence type="ECO:0000313" key="4">
    <source>
        <dbReference type="Proteomes" id="UP001519064"/>
    </source>
</evidence>
<dbReference type="RefSeq" id="WP_209237589.1">
    <property type="nucleotide sequence ID" value="NZ_JADKMA010000006.1"/>
</dbReference>
<comment type="caution">
    <text evidence="3">The sequence shown here is derived from an EMBL/GenBank/DDBJ whole genome shotgun (WGS) entry which is preliminary data.</text>
</comment>
<evidence type="ECO:0000256" key="2">
    <source>
        <dbReference type="SAM" id="Phobius"/>
    </source>
</evidence>
<sequence>MMFWYGHGIGGWGWFAMSASMIVFWALVIGIGALIFRAVARSHSGDSERPQPQPHAHPSPGPTPEQLLRFALGEIDEEEYRRRLSTLCATPPHWT</sequence>
<accession>A0ABS3X5B5</accession>
<keyword evidence="2" id="KW-0812">Transmembrane</keyword>
<protein>
    <submittedName>
        <fullName evidence="3">SHOCT domain-containing protein</fullName>
    </submittedName>
</protein>
<dbReference type="EMBL" id="JADKMA010000006">
    <property type="protein sequence ID" value="MBO8190524.1"/>
    <property type="molecule type" value="Genomic_DNA"/>
</dbReference>
<reference evidence="3 4" key="1">
    <citation type="submission" date="2020-11" db="EMBL/GenBank/DDBJ databases">
        <title>Streptomyces spirodelae sp. nov., isolated from duckweed.</title>
        <authorList>
            <person name="Saimee Y."/>
            <person name="Duangmal K."/>
        </authorList>
    </citation>
    <scope>NUCLEOTIDE SEQUENCE [LARGE SCALE GENOMIC DNA]</scope>
    <source>
        <strain evidence="3 4">S16-07</strain>
    </source>
</reference>
<name>A0ABS3X5B5_9ACTN</name>
<proteinExistence type="predicted"/>
<keyword evidence="2" id="KW-1133">Transmembrane helix</keyword>
<feature type="transmembrane region" description="Helical" evidence="2">
    <location>
        <begin position="12"/>
        <end position="36"/>
    </location>
</feature>
<evidence type="ECO:0000313" key="3">
    <source>
        <dbReference type="EMBL" id="MBO8190524.1"/>
    </source>
</evidence>
<feature type="compositionally biased region" description="Pro residues" evidence="1">
    <location>
        <begin position="51"/>
        <end position="63"/>
    </location>
</feature>
<gene>
    <name evidence="3" type="ORF">ITI46_02180</name>
</gene>
<feature type="region of interest" description="Disordered" evidence="1">
    <location>
        <begin position="44"/>
        <end position="64"/>
    </location>
</feature>
<keyword evidence="4" id="KW-1185">Reference proteome</keyword>
<organism evidence="3 4">
    <name type="scientific">Streptomyces oryzae</name>
    <dbReference type="NCBI Taxonomy" id="1434886"/>
    <lineage>
        <taxon>Bacteria</taxon>
        <taxon>Bacillati</taxon>
        <taxon>Actinomycetota</taxon>
        <taxon>Actinomycetes</taxon>
        <taxon>Kitasatosporales</taxon>
        <taxon>Streptomycetaceae</taxon>
        <taxon>Streptomyces</taxon>
    </lineage>
</organism>
<dbReference type="Proteomes" id="UP001519064">
    <property type="component" value="Unassembled WGS sequence"/>
</dbReference>
<keyword evidence="2" id="KW-0472">Membrane</keyword>